<dbReference type="HOGENOM" id="CLU_3107738_0_0_1"/>
<organism evidence="1 2">
    <name type="scientific">Scleroderma citrinum Foug A</name>
    <dbReference type="NCBI Taxonomy" id="1036808"/>
    <lineage>
        <taxon>Eukaryota</taxon>
        <taxon>Fungi</taxon>
        <taxon>Dikarya</taxon>
        <taxon>Basidiomycota</taxon>
        <taxon>Agaricomycotina</taxon>
        <taxon>Agaricomycetes</taxon>
        <taxon>Agaricomycetidae</taxon>
        <taxon>Boletales</taxon>
        <taxon>Sclerodermatineae</taxon>
        <taxon>Sclerodermataceae</taxon>
        <taxon>Scleroderma</taxon>
    </lineage>
</organism>
<evidence type="ECO:0000313" key="1">
    <source>
        <dbReference type="EMBL" id="KIM65475.1"/>
    </source>
</evidence>
<dbReference type="InParanoid" id="A0A0C3DY28"/>
<sequence length="51" mass="6062">MPDTIVFDGEKNRAHLIRQKDNTYRLVYTTKLFVQKGSIWTKVPSFYDLQV</sequence>
<name>A0A0C3DY28_9AGAM</name>
<proteinExistence type="predicted"/>
<dbReference type="EMBL" id="KN822022">
    <property type="protein sequence ID" value="KIM65475.1"/>
    <property type="molecule type" value="Genomic_DNA"/>
</dbReference>
<keyword evidence="2" id="KW-1185">Reference proteome</keyword>
<evidence type="ECO:0000313" key="2">
    <source>
        <dbReference type="Proteomes" id="UP000053989"/>
    </source>
</evidence>
<dbReference type="Proteomes" id="UP000053989">
    <property type="component" value="Unassembled WGS sequence"/>
</dbReference>
<dbReference type="OrthoDB" id="2874131at2759"/>
<accession>A0A0C3DY28</accession>
<reference evidence="2" key="2">
    <citation type="submission" date="2015-01" db="EMBL/GenBank/DDBJ databases">
        <title>Evolutionary Origins and Diversification of the Mycorrhizal Mutualists.</title>
        <authorList>
            <consortium name="DOE Joint Genome Institute"/>
            <consortium name="Mycorrhizal Genomics Consortium"/>
            <person name="Kohler A."/>
            <person name="Kuo A."/>
            <person name="Nagy L.G."/>
            <person name="Floudas D."/>
            <person name="Copeland A."/>
            <person name="Barry K.W."/>
            <person name="Cichocki N."/>
            <person name="Veneault-Fourrey C."/>
            <person name="LaButti K."/>
            <person name="Lindquist E.A."/>
            <person name="Lipzen A."/>
            <person name="Lundell T."/>
            <person name="Morin E."/>
            <person name="Murat C."/>
            <person name="Riley R."/>
            <person name="Ohm R."/>
            <person name="Sun H."/>
            <person name="Tunlid A."/>
            <person name="Henrissat B."/>
            <person name="Grigoriev I.V."/>
            <person name="Hibbett D.S."/>
            <person name="Martin F."/>
        </authorList>
    </citation>
    <scope>NUCLEOTIDE SEQUENCE [LARGE SCALE GENOMIC DNA]</scope>
    <source>
        <strain evidence="2">Foug A</strain>
    </source>
</reference>
<dbReference type="AlphaFoldDB" id="A0A0C3DY28"/>
<gene>
    <name evidence="1" type="ORF">SCLCIDRAFT_1212200</name>
</gene>
<protein>
    <submittedName>
        <fullName evidence="1">Uncharacterized protein</fullName>
    </submittedName>
</protein>
<reference evidence="1 2" key="1">
    <citation type="submission" date="2014-04" db="EMBL/GenBank/DDBJ databases">
        <authorList>
            <consortium name="DOE Joint Genome Institute"/>
            <person name="Kuo A."/>
            <person name="Kohler A."/>
            <person name="Nagy L.G."/>
            <person name="Floudas D."/>
            <person name="Copeland A."/>
            <person name="Barry K.W."/>
            <person name="Cichocki N."/>
            <person name="Veneault-Fourrey C."/>
            <person name="LaButti K."/>
            <person name="Lindquist E.A."/>
            <person name="Lipzen A."/>
            <person name="Lundell T."/>
            <person name="Morin E."/>
            <person name="Murat C."/>
            <person name="Sun H."/>
            <person name="Tunlid A."/>
            <person name="Henrissat B."/>
            <person name="Grigoriev I.V."/>
            <person name="Hibbett D.S."/>
            <person name="Martin F."/>
            <person name="Nordberg H.P."/>
            <person name="Cantor M.N."/>
            <person name="Hua S.X."/>
        </authorList>
    </citation>
    <scope>NUCLEOTIDE SEQUENCE [LARGE SCALE GENOMIC DNA]</scope>
    <source>
        <strain evidence="1 2">Foug A</strain>
    </source>
</reference>